<gene>
    <name evidence="3" type="ORF">JY500_14140</name>
</gene>
<keyword evidence="4" id="KW-1185">Reference proteome</keyword>
<feature type="domain" description="DUF4397" evidence="2">
    <location>
        <begin position="248"/>
        <end position="359"/>
    </location>
</feature>
<feature type="signal peptide" evidence="1">
    <location>
        <begin position="1"/>
        <end position="18"/>
    </location>
</feature>
<sequence>MISIRSWLVAASSVALLAACGSDDPAPAPAKPEARLRVVHASADAPKVDVYLAGAKALSGVAYKDATSFLKVDAGSPEVIVTPEGAMTPQVIKATLNLTADSYTTVVAVGSLSGGTVEPLVISESGTAPDSGKLKLRAGHASPAVPAVDIYVTPPSADLASATPVVANAAYKAVSDALQVQAGDYRIRITLAGTKTVAYDSGTVSLAAGMDLVALAVPDTSGHSPVSLLVLTRDSAAPKLELPDATTQVRVMHASPDAPAVDVLVNDAKVLSSVAFPADSGYLSLLAGNYNFKVNAANTTTTVINADATLARAKSYSIFAVGPLASIEPLVLEDDRTTVADKARVRVIHASPDAPNVDVLANDAKVLSNVPFKAASAYLEVPPGNYVFKLNVAGTATTALTSSSLALEAGKVYTAIAIGSTATGAANPLALKLLTDR</sequence>
<feature type="chain" id="PRO_5045265728" evidence="1">
    <location>
        <begin position="19"/>
        <end position="437"/>
    </location>
</feature>
<keyword evidence="1" id="KW-0732">Signal</keyword>
<feature type="domain" description="DUF4397" evidence="2">
    <location>
        <begin position="34"/>
        <end position="151"/>
    </location>
</feature>
<evidence type="ECO:0000313" key="3">
    <source>
        <dbReference type="EMBL" id="QSI75629.1"/>
    </source>
</evidence>
<evidence type="ECO:0000313" key="4">
    <source>
        <dbReference type="Proteomes" id="UP000663570"/>
    </source>
</evidence>
<organism evidence="3 4">
    <name type="scientific">Niveibacterium microcysteis</name>
    <dbReference type="NCBI Taxonomy" id="2811415"/>
    <lineage>
        <taxon>Bacteria</taxon>
        <taxon>Pseudomonadati</taxon>
        <taxon>Pseudomonadota</taxon>
        <taxon>Betaproteobacteria</taxon>
        <taxon>Rhodocyclales</taxon>
        <taxon>Rhodocyclaceae</taxon>
        <taxon>Niveibacterium</taxon>
    </lineage>
</organism>
<protein>
    <submittedName>
        <fullName evidence="3">DUF4397 domain-containing protein</fullName>
    </submittedName>
</protein>
<dbReference type="InterPro" id="IPR025510">
    <property type="entry name" value="DUF4397"/>
</dbReference>
<name>A0ABX7M2N8_9RHOO</name>
<reference evidence="3 4" key="1">
    <citation type="submission" date="2021-02" db="EMBL/GenBank/DDBJ databases">
        <title>Niveibacterium changnyeongensis HC41.</title>
        <authorList>
            <person name="Kang M."/>
        </authorList>
    </citation>
    <scope>NUCLEOTIDE SEQUENCE [LARGE SCALE GENOMIC DNA]</scope>
    <source>
        <strain evidence="3 4">HC41</strain>
    </source>
</reference>
<dbReference type="RefSeq" id="WP_206253374.1">
    <property type="nucleotide sequence ID" value="NZ_CP071060.1"/>
</dbReference>
<dbReference type="Pfam" id="PF14344">
    <property type="entry name" value="DUF4397"/>
    <property type="match status" value="2"/>
</dbReference>
<proteinExistence type="predicted"/>
<dbReference type="EMBL" id="CP071060">
    <property type="protein sequence ID" value="QSI75629.1"/>
    <property type="molecule type" value="Genomic_DNA"/>
</dbReference>
<evidence type="ECO:0000256" key="1">
    <source>
        <dbReference type="SAM" id="SignalP"/>
    </source>
</evidence>
<accession>A0ABX7M2N8</accession>
<evidence type="ECO:0000259" key="2">
    <source>
        <dbReference type="Pfam" id="PF14344"/>
    </source>
</evidence>
<dbReference type="PROSITE" id="PS51257">
    <property type="entry name" value="PROKAR_LIPOPROTEIN"/>
    <property type="match status" value="1"/>
</dbReference>
<dbReference type="Proteomes" id="UP000663570">
    <property type="component" value="Chromosome"/>
</dbReference>